<keyword evidence="5" id="KW-1185">Reference proteome</keyword>
<dbReference type="InterPro" id="IPR036162">
    <property type="entry name" value="Resolvase-like_N_sf"/>
</dbReference>
<dbReference type="InterPro" id="IPR038109">
    <property type="entry name" value="DNA_bind_recomb_sf"/>
</dbReference>
<dbReference type="Pfam" id="PF00239">
    <property type="entry name" value="Resolvase"/>
    <property type="match status" value="1"/>
</dbReference>
<protein>
    <recommendedName>
        <fullName evidence="6">Recombinase domain-containing protein</fullName>
    </recommendedName>
</protein>
<dbReference type="Gene3D" id="3.90.1750.20">
    <property type="entry name" value="Putative Large Serine Recombinase, Chain B, Domain 2"/>
    <property type="match status" value="1"/>
</dbReference>
<dbReference type="InterPro" id="IPR011109">
    <property type="entry name" value="DNA_bind_recombinase_dom"/>
</dbReference>
<dbReference type="STRING" id="1235802.C823_05879"/>
<dbReference type="PANTHER" id="PTHR30461">
    <property type="entry name" value="DNA-INVERTASE FROM LAMBDOID PROPHAGE"/>
    <property type="match status" value="1"/>
</dbReference>
<dbReference type="AlphaFoldDB" id="N1ZZK9"/>
<evidence type="ECO:0008006" key="6">
    <source>
        <dbReference type="Google" id="ProtNLM"/>
    </source>
</evidence>
<feature type="domain" description="Resolvase/invertase-type recombinase catalytic" evidence="2">
    <location>
        <begin position="30"/>
        <end position="187"/>
    </location>
</feature>
<dbReference type="PATRIC" id="fig|1235802.3.peg.6209"/>
<sequence>MGRVSKRKASMETGLENVAGAGKKNGKKYRAGVYARLSSDMDADKNESVDVQISIAKNFVEKFNRKQDERIEIVECYSDLGKTGSNFNRDGFLRLMQDIRLGDINCVIVKDLSRFGRNYLEAGNYIEKIFPFLGIRFIAVSDGLDTGERGSGTDQLASEIKNLINDMYAKDFSVKAKTWLQQKRQAGSYVGGPPPYGYTSAWEKKIRKLVPDGNTVEIVRFIFTAFVERESFTAVADELNRRRVNPPVVYKKTGEVYCPADVQYKGWDKGAIERMVSSRTYAGMLAQGKTSITARDERNRVHKPEKEWIVEKNAHEALVSAELFERAQEICAKIRKRSASCKHPTEGIPIGENIFDPVLYCGVCGRKMTRSSPVKEYADGTRERKDWYFCLDGGQKKNESCPQTNRISKIELTEILLAVLHTEFAIYLDKSGHFSETGKEQIREAVSRIGREIKSVQAAAGRLAEEESAMYTDYRTGKITQKEYVGRKMENEKRGRELGSLEEKLKEQLKTLEKVKSRYLKAIRALVTLKSCGEITAEMVSALVEKIYVYPGRRVEIKFRYTNEMLEGVV</sequence>
<dbReference type="Gene3D" id="3.40.50.1390">
    <property type="entry name" value="Resolvase, N-terminal catalytic domain"/>
    <property type="match status" value="1"/>
</dbReference>
<evidence type="ECO:0000259" key="3">
    <source>
        <dbReference type="PROSITE" id="PS51737"/>
    </source>
</evidence>
<feature type="domain" description="Recombinase" evidence="3">
    <location>
        <begin position="195"/>
        <end position="337"/>
    </location>
</feature>
<evidence type="ECO:0000313" key="5">
    <source>
        <dbReference type="Proteomes" id="UP000012589"/>
    </source>
</evidence>
<dbReference type="SUPFAM" id="SSF53041">
    <property type="entry name" value="Resolvase-like"/>
    <property type="match status" value="1"/>
</dbReference>
<dbReference type="eggNOG" id="COG1961">
    <property type="taxonomic scope" value="Bacteria"/>
</dbReference>
<dbReference type="InterPro" id="IPR050639">
    <property type="entry name" value="SSR_resolvase"/>
</dbReference>
<dbReference type="InterPro" id="IPR025827">
    <property type="entry name" value="Zn_ribbon_recom_dom"/>
</dbReference>
<gene>
    <name evidence="4" type="ORF">C823_05879</name>
</gene>
<evidence type="ECO:0000256" key="1">
    <source>
        <dbReference type="SAM" id="MobiDB-lite"/>
    </source>
</evidence>
<dbReference type="GO" id="GO:0003677">
    <property type="term" value="F:DNA binding"/>
    <property type="evidence" value="ECO:0007669"/>
    <property type="project" value="InterPro"/>
</dbReference>
<dbReference type="EMBL" id="AQFT01000197">
    <property type="protein sequence ID" value="EMZ17769.1"/>
    <property type="molecule type" value="Genomic_DNA"/>
</dbReference>
<evidence type="ECO:0000313" key="4">
    <source>
        <dbReference type="EMBL" id="EMZ17769.1"/>
    </source>
</evidence>
<comment type="caution">
    <text evidence="4">The sequence shown here is derived from an EMBL/GenBank/DDBJ whole genome shotgun (WGS) entry which is preliminary data.</text>
</comment>
<accession>N1ZZK9</accession>
<proteinExistence type="predicted"/>
<dbReference type="PROSITE" id="PS51737">
    <property type="entry name" value="RECOMBINASE_DNA_BIND"/>
    <property type="match status" value="1"/>
</dbReference>
<dbReference type="Pfam" id="PF13408">
    <property type="entry name" value="Zn_ribbon_recom"/>
    <property type="match status" value="1"/>
</dbReference>
<feature type="region of interest" description="Disordered" evidence="1">
    <location>
        <begin position="1"/>
        <end position="25"/>
    </location>
</feature>
<dbReference type="Proteomes" id="UP000012589">
    <property type="component" value="Unassembled WGS sequence"/>
</dbReference>
<dbReference type="Pfam" id="PF07508">
    <property type="entry name" value="Recombinase"/>
    <property type="match status" value="1"/>
</dbReference>
<evidence type="ECO:0000259" key="2">
    <source>
        <dbReference type="PROSITE" id="PS51736"/>
    </source>
</evidence>
<dbReference type="InterPro" id="IPR006119">
    <property type="entry name" value="Resolv_N"/>
</dbReference>
<dbReference type="PROSITE" id="PS51736">
    <property type="entry name" value="RECOMBINASES_3"/>
    <property type="match status" value="1"/>
</dbReference>
<dbReference type="PANTHER" id="PTHR30461:SF23">
    <property type="entry name" value="DNA RECOMBINASE-RELATED"/>
    <property type="match status" value="1"/>
</dbReference>
<name>N1ZZK9_9FIRM</name>
<dbReference type="SMART" id="SM00857">
    <property type="entry name" value="Resolvase"/>
    <property type="match status" value="1"/>
</dbReference>
<organism evidence="4 5">
    <name type="scientific">Eubacterium plexicaudatum ASF492</name>
    <dbReference type="NCBI Taxonomy" id="1235802"/>
    <lineage>
        <taxon>Bacteria</taxon>
        <taxon>Bacillati</taxon>
        <taxon>Bacillota</taxon>
        <taxon>Clostridia</taxon>
        <taxon>Eubacteriales</taxon>
        <taxon>Eubacteriaceae</taxon>
        <taxon>Eubacterium</taxon>
    </lineage>
</organism>
<dbReference type="GO" id="GO:0000150">
    <property type="term" value="F:DNA strand exchange activity"/>
    <property type="evidence" value="ECO:0007669"/>
    <property type="project" value="InterPro"/>
</dbReference>
<dbReference type="HOGENOM" id="CLU_010686_18_2_9"/>
<dbReference type="OrthoDB" id="9784557at2"/>
<reference evidence="4 5" key="1">
    <citation type="journal article" date="2014" name="Genome Announc.">
        <title>Draft genome sequences of the altered schaedler flora, a defined bacterial community from gnotobiotic mice.</title>
        <authorList>
            <person name="Wannemuehler M.J."/>
            <person name="Overstreet A.M."/>
            <person name="Ward D.V."/>
            <person name="Phillips G.J."/>
        </authorList>
    </citation>
    <scope>NUCLEOTIDE SEQUENCE [LARGE SCALE GENOMIC DNA]</scope>
    <source>
        <strain evidence="4 5">ASF492</strain>
    </source>
</reference>